<name>A0A2I2G7W9_9EURO</name>
<comment type="caution">
    <text evidence="2">The sequence shown here is derived from an EMBL/GenBank/DDBJ whole genome shotgun (WGS) entry which is preliminary data.</text>
</comment>
<feature type="region of interest" description="Disordered" evidence="1">
    <location>
        <begin position="111"/>
        <end position="148"/>
    </location>
</feature>
<evidence type="ECO:0000256" key="1">
    <source>
        <dbReference type="SAM" id="MobiDB-lite"/>
    </source>
</evidence>
<keyword evidence="3" id="KW-1185">Reference proteome</keyword>
<evidence type="ECO:0000313" key="2">
    <source>
        <dbReference type="EMBL" id="PLB48965.1"/>
    </source>
</evidence>
<dbReference type="AlphaFoldDB" id="A0A2I2G7W9"/>
<organism evidence="2 3">
    <name type="scientific">Aspergillus steynii IBT 23096</name>
    <dbReference type="NCBI Taxonomy" id="1392250"/>
    <lineage>
        <taxon>Eukaryota</taxon>
        <taxon>Fungi</taxon>
        <taxon>Dikarya</taxon>
        <taxon>Ascomycota</taxon>
        <taxon>Pezizomycotina</taxon>
        <taxon>Eurotiomycetes</taxon>
        <taxon>Eurotiomycetidae</taxon>
        <taxon>Eurotiales</taxon>
        <taxon>Aspergillaceae</taxon>
        <taxon>Aspergillus</taxon>
        <taxon>Aspergillus subgen. Circumdati</taxon>
    </lineage>
</organism>
<evidence type="ECO:0000313" key="3">
    <source>
        <dbReference type="Proteomes" id="UP000234275"/>
    </source>
</evidence>
<protein>
    <submittedName>
        <fullName evidence="2">Uncharacterized protein</fullName>
    </submittedName>
</protein>
<proteinExistence type="predicted"/>
<dbReference type="VEuPathDB" id="FungiDB:P170DRAFT_464540"/>
<dbReference type="RefSeq" id="XP_024704267.1">
    <property type="nucleotide sequence ID" value="XM_024852258.1"/>
</dbReference>
<dbReference type="Proteomes" id="UP000234275">
    <property type="component" value="Unassembled WGS sequence"/>
</dbReference>
<dbReference type="GeneID" id="36559956"/>
<accession>A0A2I2G7W9</accession>
<reference evidence="2 3" key="1">
    <citation type="submission" date="2016-12" db="EMBL/GenBank/DDBJ databases">
        <title>The genomes of Aspergillus section Nigri reveals drivers in fungal speciation.</title>
        <authorList>
            <consortium name="DOE Joint Genome Institute"/>
            <person name="Vesth T.C."/>
            <person name="Nybo J."/>
            <person name="Theobald S."/>
            <person name="Brandl J."/>
            <person name="Frisvad J.C."/>
            <person name="Nielsen K.F."/>
            <person name="Lyhne E.K."/>
            <person name="Kogle M.E."/>
            <person name="Kuo A."/>
            <person name="Riley R."/>
            <person name="Clum A."/>
            <person name="Nolan M."/>
            <person name="Lipzen A."/>
            <person name="Salamov A."/>
            <person name="Henrissat B."/>
            <person name="Wiebenga A."/>
            <person name="De Vries R.P."/>
            <person name="Grigoriev I.V."/>
            <person name="Mortensen U.H."/>
            <person name="Andersen M.R."/>
            <person name="Baker S.E."/>
        </authorList>
    </citation>
    <scope>NUCLEOTIDE SEQUENCE [LARGE SCALE GENOMIC DNA]</scope>
    <source>
        <strain evidence="2 3">IBT 23096</strain>
    </source>
</reference>
<gene>
    <name evidence="2" type="ORF">P170DRAFT_464540</name>
</gene>
<dbReference type="EMBL" id="MSFO01000004">
    <property type="protein sequence ID" value="PLB48965.1"/>
    <property type="molecule type" value="Genomic_DNA"/>
</dbReference>
<sequence length="274" mass="30954">MPSTTQMKPLPERKTIGRLWETFPDLTRERRWNLEAQIKRFMENNKDEMADTRTTVGRELLKDLWRQAFADSRYNFDNWIKAIHDDADQIESLLDSLYHLSVLLRQQKRASARKQNPAAEFSDDDQASDANGGGTDERPSRKVNPWSKDAPAIVNAEVKVVRDRTGEANAALDVASFTRPGVVLGDQPSKVPQDAISFESLVDVLQKQCHFNQESEQVIAAVPLAGISHRIVVRSDAQLHAALKKSVVDGICKLTIEDKDPDFEMRDGPARYRS</sequence>